<feature type="domain" description="MutL C-terminal dimerisation" evidence="5">
    <location>
        <begin position="367"/>
        <end position="507"/>
    </location>
</feature>
<dbReference type="GO" id="GO:0006298">
    <property type="term" value="P:mismatch repair"/>
    <property type="evidence" value="ECO:0007669"/>
    <property type="project" value="UniProtKB-UniRule"/>
</dbReference>
<dbReference type="SUPFAM" id="SSF55874">
    <property type="entry name" value="ATPase domain of HSP90 chaperone/DNA topoisomerase II/histidine kinase"/>
    <property type="match status" value="1"/>
</dbReference>
<dbReference type="InterPro" id="IPR036890">
    <property type="entry name" value="HATPase_C_sf"/>
</dbReference>
<name>A0A8J8PCD5_9EURY</name>
<comment type="caution">
    <text evidence="7">The sequence shown here is derived from an EMBL/GenBank/DDBJ whole genome shotgun (WGS) entry which is preliminary data.</text>
</comment>
<keyword evidence="3 4" id="KW-0234">DNA repair</keyword>
<evidence type="ECO:0000256" key="2">
    <source>
        <dbReference type="ARBA" id="ARBA00022763"/>
    </source>
</evidence>
<keyword evidence="8" id="KW-1185">Reference proteome</keyword>
<dbReference type="GO" id="GO:0016887">
    <property type="term" value="F:ATP hydrolysis activity"/>
    <property type="evidence" value="ECO:0007669"/>
    <property type="project" value="InterPro"/>
</dbReference>
<dbReference type="Proteomes" id="UP000705823">
    <property type="component" value="Unassembled WGS sequence"/>
</dbReference>
<dbReference type="EMBL" id="RKLU01000003">
    <property type="protein sequence ID" value="TQQ80969.1"/>
    <property type="molecule type" value="Genomic_DNA"/>
</dbReference>
<evidence type="ECO:0000259" key="5">
    <source>
        <dbReference type="SMART" id="SM00853"/>
    </source>
</evidence>
<dbReference type="CDD" id="cd16926">
    <property type="entry name" value="HATPase_MutL-MLH-PMS-like"/>
    <property type="match status" value="1"/>
</dbReference>
<evidence type="ECO:0000313" key="7">
    <source>
        <dbReference type="EMBL" id="TQQ80969.1"/>
    </source>
</evidence>
<organism evidence="7 8">
    <name type="scientific">Halonotius terrestris</name>
    <dbReference type="NCBI Taxonomy" id="2487750"/>
    <lineage>
        <taxon>Archaea</taxon>
        <taxon>Methanobacteriati</taxon>
        <taxon>Methanobacteriota</taxon>
        <taxon>Stenosarchaea group</taxon>
        <taxon>Halobacteria</taxon>
        <taxon>Halobacteriales</taxon>
        <taxon>Haloferacaceae</taxon>
        <taxon>Halonotius</taxon>
    </lineage>
</organism>
<dbReference type="InterPro" id="IPR014790">
    <property type="entry name" value="MutL_C"/>
</dbReference>
<dbReference type="GO" id="GO:0005524">
    <property type="term" value="F:ATP binding"/>
    <property type="evidence" value="ECO:0007669"/>
    <property type="project" value="InterPro"/>
</dbReference>
<dbReference type="GO" id="GO:0004519">
    <property type="term" value="F:endonuclease activity"/>
    <property type="evidence" value="ECO:0007669"/>
    <property type="project" value="UniProtKB-KW"/>
</dbReference>
<evidence type="ECO:0000313" key="8">
    <source>
        <dbReference type="Proteomes" id="UP000705823"/>
    </source>
</evidence>
<dbReference type="FunFam" id="3.30.565.10:FF:000003">
    <property type="entry name" value="DNA mismatch repair endonuclease MutL"/>
    <property type="match status" value="1"/>
</dbReference>
<dbReference type="SUPFAM" id="SSF54211">
    <property type="entry name" value="Ribosomal protein S5 domain 2-like"/>
    <property type="match status" value="1"/>
</dbReference>
<keyword evidence="7" id="KW-0378">Hydrolase</keyword>
<dbReference type="SMART" id="SM00853">
    <property type="entry name" value="MutL_C"/>
    <property type="match status" value="1"/>
</dbReference>
<evidence type="ECO:0000256" key="4">
    <source>
        <dbReference type="HAMAP-Rule" id="MF_00149"/>
    </source>
</evidence>
<accession>A0A8J8PCD5</accession>
<dbReference type="SMART" id="SM01340">
    <property type="entry name" value="DNA_mis_repair"/>
    <property type="match status" value="1"/>
</dbReference>
<dbReference type="PANTHER" id="PTHR10073">
    <property type="entry name" value="DNA MISMATCH REPAIR PROTEIN MLH, PMS, MUTL"/>
    <property type="match status" value="1"/>
</dbReference>
<keyword evidence="2 4" id="KW-0227">DNA damage</keyword>
<feature type="domain" description="DNA mismatch repair protein S5" evidence="6">
    <location>
        <begin position="209"/>
        <end position="335"/>
    </location>
</feature>
<dbReference type="RefSeq" id="WP_142979531.1">
    <property type="nucleotide sequence ID" value="NZ_RKLU01000003.1"/>
</dbReference>
<dbReference type="InterPro" id="IPR014721">
    <property type="entry name" value="Ribsml_uS5_D2-typ_fold_subgr"/>
</dbReference>
<dbReference type="InterPro" id="IPR020568">
    <property type="entry name" value="Ribosomal_Su5_D2-typ_SF"/>
</dbReference>
<dbReference type="InterPro" id="IPR037198">
    <property type="entry name" value="MutL_C_sf"/>
</dbReference>
<dbReference type="GO" id="GO:0140664">
    <property type="term" value="F:ATP-dependent DNA damage sensor activity"/>
    <property type="evidence" value="ECO:0007669"/>
    <property type="project" value="InterPro"/>
</dbReference>
<dbReference type="Gene3D" id="3.30.1540.20">
    <property type="entry name" value="MutL, C-terminal domain, dimerisation subdomain"/>
    <property type="match status" value="1"/>
</dbReference>
<dbReference type="InterPro" id="IPR020667">
    <property type="entry name" value="DNA_mismatch_repair_MutL"/>
</dbReference>
<dbReference type="InterPro" id="IPR014762">
    <property type="entry name" value="DNA_mismatch_repair_CS"/>
</dbReference>
<dbReference type="PROSITE" id="PS00058">
    <property type="entry name" value="DNA_MISMATCH_REPAIR_1"/>
    <property type="match status" value="1"/>
</dbReference>
<keyword evidence="7" id="KW-0540">Nuclease</keyword>
<dbReference type="Gene3D" id="3.30.1370.100">
    <property type="entry name" value="MutL, C-terminal domain, regulatory subdomain"/>
    <property type="match status" value="1"/>
</dbReference>
<dbReference type="Pfam" id="PF13589">
    <property type="entry name" value="HATPase_c_3"/>
    <property type="match status" value="1"/>
</dbReference>
<dbReference type="PANTHER" id="PTHR10073:SF12">
    <property type="entry name" value="DNA MISMATCH REPAIR PROTEIN MLH1"/>
    <property type="match status" value="1"/>
</dbReference>
<dbReference type="Gene3D" id="3.30.565.10">
    <property type="entry name" value="Histidine kinase-like ATPase, C-terminal domain"/>
    <property type="match status" value="1"/>
</dbReference>
<dbReference type="NCBIfam" id="TIGR00585">
    <property type="entry name" value="mutl"/>
    <property type="match status" value="1"/>
</dbReference>
<sequence>MPSQLTRLDDATVAKIAAGEVISRPARVVSELVDNALDAGASRIDIAVAGDGTDRIRVEDDGHGLSRDDAELAVQRHTTSKLPADAGASLTAVSTLGFRGEALAAICDCATVELVTNDGDAAGTTLRVENGEPTVADAARGQGTTVTVTDLFADRPARRESLAGPAAEFSRISDLVADYAFAQPDVSFSLSHDGTKTFSAAGGGLRDALLGVYDADVARNATVVEHATDIDIEGGTGSLDLRGILAYPSVTRATREHVRISVAGRPVSDSGLRQAVIDGYGSLLPGDQYPIAAVDIEPPAGVVDPNVHPAKQRVGLRYRDAIEAAVETAVSEALSTADARRADAAATDLTTELDSVDRTDPFADLRVIGSFRELYLLCEDDDALLVIDQHAAHERVNYERLQATVADDAIPTATLDPPESVSVSPAAASIAEQHADLLAYLGFDVESFGGGTLRVSAVPAPLGRVADADALRTTLDALAAEESPANPRDAILAELACHPSLKAGAELSLEDAEQLLERLGECEQPFACPHGRPTVCSIDETTLAAGFDRGSTRFE</sequence>
<comment type="function">
    <text evidence="4">This protein is involved in the repair of mismatches in DNA. It is required for dam-dependent methyl-directed DNA mismatch repair. May act as a 'molecular matchmaker', a protein that promotes the formation of a stable complex between two or more DNA-binding proteins in an ATP-dependent manner without itself being part of a final effector complex.</text>
</comment>
<dbReference type="OrthoDB" id="146201at2157"/>
<evidence type="ECO:0000256" key="3">
    <source>
        <dbReference type="ARBA" id="ARBA00023204"/>
    </source>
</evidence>
<dbReference type="InterPro" id="IPR038973">
    <property type="entry name" value="MutL/Mlh/Pms-like"/>
</dbReference>
<evidence type="ECO:0000256" key="1">
    <source>
        <dbReference type="ARBA" id="ARBA00006082"/>
    </source>
</evidence>
<proteinExistence type="inferred from homology"/>
<dbReference type="Pfam" id="PF01119">
    <property type="entry name" value="DNA_mis_repair"/>
    <property type="match status" value="1"/>
</dbReference>
<dbReference type="Pfam" id="PF08676">
    <property type="entry name" value="MutL_C"/>
    <property type="match status" value="1"/>
</dbReference>
<gene>
    <name evidence="4 7" type="primary">mutL</name>
    <name evidence="7" type="ORF">EGH24_07380</name>
</gene>
<comment type="similarity">
    <text evidence="1 4">Belongs to the DNA mismatch repair MutL/HexB family.</text>
</comment>
<dbReference type="AlphaFoldDB" id="A0A8J8PCD5"/>
<evidence type="ECO:0000259" key="6">
    <source>
        <dbReference type="SMART" id="SM01340"/>
    </source>
</evidence>
<dbReference type="Gene3D" id="3.30.230.10">
    <property type="match status" value="1"/>
</dbReference>
<dbReference type="HAMAP" id="MF_00149">
    <property type="entry name" value="DNA_mis_repair"/>
    <property type="match status" value="1"/>
</dbReference>
<dbReference type="InterPro" id="IPR013507">
    <property type="entry name" value="DNA_mismatch_S5_2-like"/>
</dbReference>
<keyword evidence="7" id="KW-0255">Endonuclease</keyword>
<dbReference type="GO" id="GO:0032300">
    <property type="term" value="C:mismatch repair complex"/>
    <property type="evidence" value="ECO:0007669"/>
    <property type="project" value="InterPro"/>
</dbReference>
<protein>
    <recommendedName>
        <fullName evidence="4">DNA mismatch repair protein MutL</fullName>
    </recommendedName>
</protein>
<reference evidence="7" key="1">
    <citation type="submission" date="2019-02" db="EMBL/GenBank/DDBJ databases">
        <title>Halonotius sp. a new haloarchaeum isolated from saline soil.</title>
        <authorList>
            <person name="Duran-Viseras A."/>
            <person name="Sanchez-Porro C."/>
            <person name="Ventosa A."/>
        </authorList>
    </citation>
    <scope>NUCLEOTIDE SEQUENCE</scope>
    <source>
        <strain evidence="7">F15B</strain>
    </source>
</reference>
<dbReference type="SUPFAM" id="SSF118116">
    <property type="entry name" value="DNA mismatch repair protein MutL"/>
    <property type="match status" value="1"/>
</dbReference>
<dbReference type="InterPro" id="IPR002099">
    <property type="entry name" value="MutL/Mlh/PMS"/>
</dbReference>
<dbReference type="CDD" id="cd00782">
    <property type="entry name" value="MutL_Trans"/>
    <property type="match status" value="1"/>
</dbReference>
<dbReference type="InterPro" id="IPR042121">
    <property type="entry name" value="MutL_C_regsub"/>
</dbReference>
<dbReference type="InterPro" id="IPR042120">
    <property type="entry name" value="MutL_C_dimsub"/>
</dbReference>
<dbReference type="GO" id="GO:0030983">
    <property type="term" value="F:mismatched DNA binding"/>
    <property type="evidence" value="ECO:0007669"/>
    <property type="project" value="InterPro"/>
</dbReference>